<keyword evidence="1" id="KW-1133">Transmembrane helix</keyword>
<dbReference type="InterPro" id="IPR019277">
    <property type="entry name" value="DUF2304"/>
</dbReference>
<sequence>MLKIQMIIGAVSILLLVIVFELIRRRRLKEEYSLLWLLSGVVILTFSIFPNLLGIISRVMGMYYLT</sequence>
<gene>
    <name evidence="2" type="ORF">S01H4_23922</name>
</gene>
<evidence type="ECO:0000256" key="1">
    <source>
        <dbReference type="SAM" id="Phobius"/>
    </source>
</evidence>
<feature type="non-terminal residue" evidence="2">
    <location>
        <position position="66"/>
    </location>
</feature>
<feature type="transmembrane region" description="Helical" evidence="1">
    <location>
        <begin position="35"/>
        <end position="56"/>
    </location>
</feature>
<accession>X1AHX4</accession>
<organism evidence="2">
    <name type="scientific">marine sediment metagenome</name>
    <dbReference type="NCBI Taxonomy" id="412755"/>
    <lineage>
        <taxon>unclassified sequences</taxon>
        <taxon>metagenomes</taxon>
        <taxon>ecological metagenomes</taxon>
    </lineage>
</organism>
<feature type="transmembrane region" description="Helical" evidence="1">
    <location>
        <begin position="6"/>
        <end position="23"/>
    </location>
</feature>
<keyword evidence="1" id="KW-0472">Membrane</keyword>
<reference evidence="2" key="1">
    <citation type="journal article" date="2014" name="Front. Microbiol.">
        <title>High frequency of phylogenetically diverse reductive dehalogenase-homologous genes in deep subseafloor sedimentary metagenomes.</title>
        <authorList>
            <person name="Kawai M."/>
            <person name="Futagami T."/>
            <person name="Toyoda A."/>
            <person name="Takaki Y."/>
            <person name="Nishi S."/>
            <person name="Hori S."/>
            <person name="Arai W."/>
            <person name="Tsubouchi T."/>
            <person name="Morono Y."/>
            <person name="Uchiyama I."/>
            <person name="Ito T."/>
            <person name="Fujiyama A."/>
            <person name="Inagaki F."/>
            <person name="Takami H."/>
        </authorList>
    </citation>
    <scope>NUCLEOTIDE SEQUENCE</scope>
    <source>
        <strain evidence="2">Expedition CK06-06</strain>
    </source>
</reference>
<dbReference type="EMBL" id="BART01011167">
    <property type="protein sequence ID" value="GAG81609.1"/>
    <property type="molecule type" value="Genomic_DNA"/>
</dbReference>
<dbReference type="AlphaFoldDB" id="X1AHX4"/>
<evidence type="ECO:0000313" key="2">
    <source>
        <dbReference type="EMBL" id="GAG81609.1"/>
    </source>
</evidence>
<evidence type="ECO:0008006" key="3">
    <source>
        <dbReference type="Google" id="ProtNLM"/>
    </source>
</evidence>
<proteinExistence type="predicted"/>
<protein>
    <recommendedName>
        <fullName evidence="3">DUF2304 domain-containing protein</fullName>
    </recommendedName>
</protein>
<name>X1AHX4_9ZZZZ</name>
<dbReference type="Pfam" id="PF10066">
    <property type="entry name" value="DUF2304"/>
    <property type="match status" value="1"/>
</dbReference>
<keyword evidence="1" id="KW-0812">Transmembrane</keyword>
<comment type="caution">
    <text evidence="2">The sequence shown here is derived from an EMBL/GenBank/DDBJ whole genome shotgun (WGS) entry which is preliminary data.</text>
</comment>